<reference evidence="3" key="1">
    <citation type="submission" date="2020-01" db="EMBL/GenBank/DDBJ databases">
        <title>Genome sequence of Kobresia littledalei, the first chromosome-level genome in the family Cyperaceae.</title>
        <authorList>
            <person name="Qu G."/>
        </authorList>
    </citation>
    <scope>NUCLEOTIDE SEQUENCE</scope>
    <source>
        <strain evidence="3">C.B.Clarke</strain>
        <tissue evidence="3">Leaf</tissue>
    </source>
</reference>
<dbReference type="GO" id="GO:0005524">
    <property type="term" value="F:ATP binding"/>
    <property type="evidence" value="ECO:0007669"/>
    <property type="project" value="UniProtKB-KW"/>
</dbReference>
<keyword evidence="3" id="KW-0418">Kinase</keyword>
<dbReference type="PANTHER" id="PTHR27005">
    <property type="entry name" value="WALL-ASSOCIATED RECEPTOR KINASE-LIKE 21"/>
    <property type="match status" value="1"/>
</dbReference>
<name>A0A833QLR1_9POAL</name>
<gene>
    <name evidence="3" type="ORF">FCM35_KLT10499</name>
</gene>
<accession>A0A833QLR1</accession>
<dbReference type="EMBL" id="SWLB01000020">
    <property type="protein sequence ID" value="KAF3325428.1"/>
    <property type="molecule type" value="Genomic_DNA"/>
</dbReference>
<dbReference type="InterPro" id="IPR045274">
    <property type="entry name" value="WAK-like"/>
</dbReference>
<keyword evidence="4" id="KW-1185">Reference proteome</keyword>
<evidence type="ECO:0000256" key="2">
    <source>
        <dbReference type="ARBA" id="ARBA00022840"/>
    </source>
</evidence>
<dbReference type="AlphaFoldDB" id="A0A833QLR1"/>
<evidence type="ECO:0000313" key="3">
    <source>
        <dbReference type="EMBL" id="KAF3325428.1"/>
    </source>
</evidence>
<keyword evidence="3" id="KW-0808">Transferase</keyword>
<protein>
    <submittedName>
        <fullName evidence="3">Wall-associated receptor kinase 5</fullName>
    </submittedName>
</protein>
<dbReference type="GO" id="GO:0007166">
    <property type="term" value="P:cell surface receptor signaling pathway"/>
    <property type="evidence" value="ECO:0007669"/>
    <property type="project" value="InterPro"/>
</dbReference>
<dbReference type="GO" id="GO:0004674">
    <property type="term" value="F:protein serine/threonine kinase activity"/>
    <property type="evidence" value="ECO:0007669"/>
    <property type="project" value="TreeGrafter"/>
</dbReference>
<evidence type="ECO:0000256" key="1">
    <source>
        <dbReference type="ARBA" id="ARBA00022741"/>
    </source>
</evidence>
<dbReference type="Gene3D" id="1.10.510.10">
    <property type="entry name" value="Transferase(Phosphotransferase) domain 1"/>
    <property type="match status" value="1"/>
</dbReference>
<sequence>MLELLTRKEAVYIDEKGEKLPLATTFLWKARKNEHHEILDVELVTNDENVMVVLEGICEIALQCLNPKGEDRPTMKLVVEELKKLVTLHNSSPGQKIGQEEIESLSETKFPSMSVASGFNSTQYSAVLEISTRVPR</sequence>
<proteinExistence type="predicted"/>
<dbReference type="Proteomes" id="UP000623129">
    <property type="component" value="Unassembled WGS sequence"/>
</dbReference>
<dbReference type="OrthoDB" id="695555at2759"/>
<dbReference type="PANTHER" id="PTHR27005:SF165">
    <property type="entry name" value="OS03G0642600 PROTEIN"/>
    <property type="match status" value="1"/>
</dbReference>
<organism evidence="3 4">
    <name type="scientific">Carex littledalei</name>
    <dbReference type="NCBI Taxonomy" id="544730"/>
    <lineage>
        <taxon>Eukaryota</taxon>
        <taxon>Viridiplantae</taxon>
        <taxon>Streptophyta</taxon>
        <taxon>Embryophyta</taxon>
        <taxon>Tracheophyta</taxon>
        <taxon>Spermatophyta</taxon>
        <taxon>Magnoliopsida</taxon>
        <taxon>Liliopsida</taxon>
        <taxon>Poales</taxon>
        <taxon>Cyperaceae</taxon>
        <taxon>Cyperoideae</taxon>
        <taxon>Cariceae</taxon>
        <taxon>Carex</taxon>
        <taxon>Carex subgen. Euthyceras</taxon>
    </lineage>
</organism>
<keyword evidence="3" id="KW-0675">Receptor</keyword>
<evidence type="ECO:0000313" key="4">
    <source>
        <dbReference type="Proteomes" id="UP000623129"/>
    </source>
</evidence>
<comment type="caution">
    <text evidence="3">The sequence shown here is derived from an EMBL/GenBank/DDBJ whole genome shotgun (WGS) entry which is preliminary data.</text>
</comment>
<keyword evidence="2" id="KW-0067">ATP-binding</keyword>
<dbReference type="GO" id="GO:0005886">
    <property type="term" value="C:plasma membrane"/>
    <property type="evidence" value="ECO:0007669"/>
    <property type="project" value="TreeGrafter"/>
</dbReference>
<keyword evidence="1" id="KW-0547">Nucleotide-binding</keyword>